<dbReference type="InterPro" id="IPR037359">
    <property type="entry name" value="NST/OST"/>
</dbReference>
<evidence type="ECO:0000259" key="3">
    <source>
        <dbReference type="Pfam" id="PF00685"/>
    </source>
</evidence>
<accession>A0A1D8TTS9</accession>
<evidence type="ECO:0000313" key="4">
    <source>
        <dbReference type="EMBL" id="AOX01017.1"/>
    </source>
</evidence>
<feature type="domain" description="Sulfotransferase" evidence="3">
    <location>
        <begin position="59"/>
        <end position="266"/>
    </location>
</feature>
<dbReference type="OrthoDB" id="9797480at2"/>
<evidence type="ECO:0000256" key="2">
    <source>
        <dbReference type="ARBA" id="ARBA00023180"/>
    </source>
</evidence>
<evidence type="ECO:0000256" key="1">
    <source>
        <dbReference type="ARBA" id="ARBA00022679"/>
    </source>
</evidence>
<proteinExistence type="predicted"/>
<evidence type="ECO:0000313" key="5">
    <source>
        <dbReference type="Proteomes" id="UP000177870"/>
    </source>
</evidence>
<organism evidence="4 5">
    <name type="scientific">Moorena producens PAL-8-15-08-1</name>
    <dbReference type="NCBI Taxonomy" id="1458985"/>
    <lineage>
        <taxon>Bacteria</taxon>
        <taxon>Bacillati</taxon>
        <taxon>Cyanobacteriota</taxon>
        <taxon>Cyanophyceae</taxon>
        <taxon>Coleofasciculales</taxon>
        <taxon>Coleofasciculaceae</taxon>
        <taxon>Moorena</taxon>
    </lineage>
</organism>
<dbReference type="EMBL" id="CP017599">
    <property type="protein sequence ID" value="AOX01017.1"/>
    <property type="molecule type" value="Genomic_DNA"/>
</dbReference>
<dbReference type="KEGG" id="mpro:BJP34_17600"/>
<dbReference type="Proteomes" id="UP000177870">
    <property type="component" value="Chromosome"/>
</dbReference>
<dbReference type="PANTHER" id="PTHR10605:SF56">
    <property type="entry name" value="BIFUNCTIONAL HEPARAN SULFATE N-DEACETYLASE_N-SULFOTRANSFERASE"/>
    <property type="match status" value="1"/>
</dbReference>
<dbReference type="RefSeq" id="WP_070393468.1">
    <property type="nucleotide sequence ID" value="NZ_CP017599.1"/>
</dbReference>
<dbReference type="GO" id="GO:0008146">
    <property type="term" value="F:sulfotransferase activity"/>
    <property type="evidence" value="ECO:0007669"/>
    <property type="project" value="InterPro"/>
</dbReference>
<dbReference type="AlphaFoldDB" id="A0A1D8TTS9"/>
<dbReference type="InterPro" id="IPR000863">
    <property type="entry name" value="Sulfotransferase_dom"/>
</dbReference>
<dbReference type="InterPro" id="IPR027417">
    <property type="entry name" value="P-loop_NTPase"/>
</dbReference>
<dbReference type="PANTHER" id="PTHR10605">
    <property type="entry name" value="HEPARAN SULFATE SULFOTRANSFERASE"/>
    <property type="match status" value="1"/>
</dbReference>
<dbReference type="Gene3D" id="3.40.50.300">
    <property type="entry name" value="P-loop containing nucleotide triphosphate hydrolases"/>
    <property type="match status" value="1"/>
</dbReference>
<protein>
    <recommendedName>
        <fullName evidence="3">Sulfotransferase domain-containing protein</fullName>
    </recommendedName>
</protein>
<sequence>MNSSRVKQHSYLIIGGTTKAATTSLFYYLADHPQVCTSNLKEIRFFLDKDYPEASNYSYEDGLEKYDDIFRSAQCYHCEKIRMEATPDYLYSSGTPHKIKLSLPNVKLIFILREPVSRLISWYKFAKQKEYLPQDISFDNYVDKQLINDNFDHENTYTYMRSLEQGRYSVYLKPYFELFGSDRIYVNFYEELSRNPKSVLEKICGFAEIDPTFYGDYLFKVYNPSKAVKNWWFHRNYEQFLKSMRQYTQDKPIHKVLRKIRRALDPIYLRLNVQPQEKVSISPAIKNALTKYYKQEVTALEELLGRSVPWESWN</sequence>
<name>A0A1D8TTS9_9CYAN</name>
<keyword evidence="1" id="KW-0808">Transferase</keyword>
<gene>
    <name evidence="4" type="ORF">BJP34_17600</name>
</gene>
<dbReference type="STRING" id="1458985.BJP34_17600"/>
<dbReference type="SUPFAM" id="SSF52540">
    <property type="entry name" value="P-loop containing nucleoside triphosphate hydrolases"/>
    <property type="match status" value="1"/>
</dbReference>
<keyword evidence="2" id="KW-0325">Glycoprotein</keyword>
<reference evidence="5" key="1">
    <citation type="submission" date="2016-10" db="EMBL/GenBank/DDBJ databases">
        <title>Comparative genomics uncovers the prolific and rare metabolic potential of the cyanobacterial genus Moorea.</title>
        <authorList>
            <person name="Leao T."/>
            <person name="Castelao G."/>
            <person name="Korobeynikov A."/>
            <person name="Monroe E.A."/>
            <person name="Podell S."/>
            <person name="Glukhov E."/>
            <person name="Allen E."/>
            <person name="Gerwick W.H."/>
            <person name="Gerwick L."/>
        </authorList>
    </citation>
    <scope>NUCLEOTIDE SEQUENCE [LARGE SCALE GENOMIC DNA]</scope>
    <source>
        <strain evidence="5">PAL-8-15-08-1</strain>
    </source>
</reference>
<dbReference type="Pfam" id="PF00685">
    <property type="entry name" value="Sulfotransfer_1"/>
    <property type="match status" value="1"/>
</dbReference>